<gene>
    <name evidence="1" type="ORF">PanWU01x14_023600</name>
</gene>
<evidence type="ECO:0000313" key="2">
    <source>
        <dbReference type="Proteomes" id="UP000237105"/>
    </source>
</evidence>
<dbReference type="AlphaFoldDB" id="A0A2P5DXL3"/>
<keyword evidence="2" id="KW-1185">Reference proteome</keyword>
<proteinExistence type="predicted"/>
<comment type="caution">
    <text evidence="1">The sequence shown here is derived from an EMBL/GenBank/DDBJ whole genome shotgun (WGS) entry which is preliminary data.</text>
</comment>
<sequence>MYKNKKLTTFCDQHHLAFSGPNTEWGWFGVEPWFTKVEYWGSLVVKLGRLRSRVEVLSCLLCGNSYQVL</sequence>
<name>A0A2P5DXL3_PARAD</name>
<evidence type="ECO:0000313" key="1">
    <source>
        <dbReference type="EMBL" id="PON78006.1"/>
    </source>
</evidence>
<organism evidence="1 2">
    <name type="scientific">Parasponia andersonii</name>
    <name type="common">Sponia andersonii</name>
    <dbReference type="NCBI Taxonomy" id="3476"/>
    <lineage>
        <taxon>Eukaryota</taxon>
        <taxon>Viridiplantae</taxon>
        <taxon>Streptophyta</taxon>
        <taxon>Embryophyta</taxon>
        <taxon>Tracheophyta</taxon>
        <taxon>Spermatophyta</taxon>
        <taxon>Magnoliopsida</taxon>
        <taxon>eudicotyledons</taxon>
        <taxon>Gunneridae</taxon>
        <taxon>Pentapetalae</taxon>
        <taxon>rosids</taxon>
        <taxon>fabids</taxon>
        <taxon>Rosales</taxon>
        <taxon>Cannabaceae</taxon>
        <taxon>Parasponia</taxon>
    </lineage>
</organism>
<reference evidence="2" key="1">
    <citation type="submission" date="2016-06" db="EMBL/GenBank/DDBJ databases">
        <title>Parallel loss of symbiosis genes in relatives of nitrogen-fixing non-legume Parasponia.</title>
        <authorList>
            <person name="Van Velzen R."/>
            <person name="Holmer R."/>
            <person name="Bu F."/>
            <person name="Rutten L."/>
            <person name="Van Zeijl A."/>
            <person name="Liu W."/>
            <person name="Santuari L."/>
            <person name="Cao Q."/>
            <person name="Sharma T."/>
            <person name="Shen D."/>
            <person name="Roswanjaya Y."/>
            <person name="Wardhani T."/>
            <person name="Kalhor M.S."/>
            <person name="Jansen J."/>
            <person name="Van den Hoogen J."/>
            <person name="Gungor B."/>
            <person name="Hartog M."/>
            <person name="Hontelez J."/>
            <person name="Verver J."/>
            <person name="Yang W.-C."/>
            <person name="Schijlen E."/>
            <person name="Repin R."/>
            <person name="Schilthuizen M."/>
            <person name="Schranz E."/>
            <person name="Heidstra R."/>
            <person name="Miyata K."/>
            <person name="Fedorova E."/>
            <person name="Kohlen W."/>
            <person name="Bisseling T."/>
            <person name="Smit S."/>
            <person name="Geurts R."/>
        </authorList>
    </citation>
    <scope>NUCLEOTIDE SEQUENCE [LARGE SCALE GENOMIC DNA]</scope>
    <source>
        <strain evidence="2">cv. WU1-14</strain>
    </source>
</reference>
<dbReference type="EMBL" id="JXTB01000011">
    <property type="protein sequence ID" value="PON78006.1"/>
    <property type="molecule type" value="Genomic_DNA"/>
</dbReference>
<accession>A0A2P5DXL3</accession>
<dbReference type="Proteomes" id="UP000237105">
    <property type="component" value="Unassembled WGS sequence"/>
</dbReference>
<protein>
    <submittedName>
        <fullName evidence="1">Uncharacterized protein</fullName>
    </submittedName>
</protein>